<feature type="active site" description="Charge relay system" evidence="5">
    <location>
        <position position="324"/>
    </location>
</feature>
<evidence type="ECO:0000256" key="3">
    <source>
        <dbReference type="ARBA" id="ARBA00022801"/>
    </source>
</evidence>
<feature type="domain" description="Peptidase S8/S53" evidence="6">
    <location>
        <begin position="49"/>
        <end position="382"/>
    </location>
</feature>
<keyword evidence="3 5" id="KW-0378">Hydrolase</keyword>
<dbReference type="InterPro" id="IPR050131">
    <property type="entry name" value="Peptidase_S8_subtilisin-like"/>
</dbReference>
<dbReference type="PROSITE" id="PS51892">
    <property type="entry name" value="SUBTILASE"/>
    <property type="match status" value="1"/>
</dbReference>
<dbReference type="CDD" id="cd04847">
    <property type="entry name" value="Peptidases_S8_Subtilisin_like_2"/>
    <property type="match status" value="1"/>
</dbReference>
<dbReference type="InterPro" id="IPR023827">
    <property type="entry name" value="Peptidase_S8_Asp-AS"/>
</dbReference>
<dbReference type="InterPro" id="IPR034074">
    <property type="entry name" value="Y4bN_pept_dom"/>
</dbReference>
<organism evidence="7 8">
    <name type="scientific">Bradyrhizobium japonicum</name>
    <dbReference type="NCBI Taxonomy" id="375"/>
    <lineage>
        <taxon>Bacteria</taxon>
        <taxon>Pseudomonadati</taxon>
        <taxon>Pseudomonadota</taxon>
        <taxon>Alphaproteobacteria</taxon>
        <taxon>Hyphomicrobiales</taxon>
        <taxon>Nitrobacteraceae</taxon>
        <taxon>Bradyrhizobium</taxon>
    </lineage>
</organism>
<keyword evidence="2 5" id="KW-0645">Protease</keyword>
<name>A0A1Y2JYE8_BRAJP</name>
<dbReference type="Gene3D" id="3.40.50.200">
    <property type="entry name" value="Peptidase S8/S53 domain"/>
    <property type="match status" value="1"/>
</dbReference>
<protein>
    <recommendedName>
        <fullName evidence="6">Peptidase S8/S53 domain-containing protein</fullName>
    </recommendedName>
</protein>
<feature type="active site" description="Charge relay system" evidence="5">
    <location>
        <position position="56"/>
    </location>
</feature>
<dbReference type="GO" id="GO:0004252">
    <property type="term" value="F:serine-type endopeptidase activity"/>
    <property type="evidence" value="ECO:0007669"/>
    <property type="project" value="UniProtKB-UniRule"/>
</dbReference>
<evidence type="ECO:0000256" key="1">
    <source>
        <dbReference type="ARBA" id="ARBA00011073"/>
    </source>
</evidence>
<dbReference type="SUPFAM" id="SSF52743">
    <property type="entry name" value="Subtilisin-like"/>
    <property type="match status" value="1"/>
</dbReference>
<evidence type="ECO:0000313" key="8">
    <source>
        <dbReference type="Proteomes" id="UP000193335"/>
    </source>
</evidence>
<evidence type="ECO:0000256" key="2">
    <source>
        <dbReference type="ARBA" id="ARBA00022670"/>
    </source>
</evidence>
<comment type="caution">
    <text evidence="7">The sequence shown here is derived from an EMBL/GenBank/DDBJ whole genome shotgun (WGS) entry which is preliminary data.</text>
</comment>
<proteinExistence type="inferred from homology"/>
<keyword evidence="4 5" id="KW-0720">Serine protease</keyword>
<dbReference type="InterPro" id="IPR015500">
    <property type="entry name" value="Peptidase_S8_subtilisin-rel"/>
</dbReference>
<feature type="active site" description="Charge relay system" evidence="5">
    <location>
        <position position="87"/>
    </location>
</feature>
<accession>A0A1Y2JYE8</accession>
<dbReference type="EMBL" id="NAFL01000206">
    <property type="protein sequence ID" value="OSJ36075.1"/>
    <property type="molecule type" value="Genomic_DNA"/>
</dbReference>
<reference evidence="7 8" key="1">
    <citation type="submission" date="2017-03" db="EMBL/GenBank/DDBJ databases">
        <title>Whole genome sequences of fourteen strains of Bradyrhizobium canariense and one strain of Bradyrhizobium japonicum isolated from Lupinus (Papilionoideae: Genisteae) species in Algeria.</title>
        <authorList>
            <person name="Crovadore J."/>
            <person name="Chekireb D."/>
            <person name="Brachmann A."/>
            <person name="Chablais R."/>
            <person name="Cochard B."/>
            <person name="Lefort F."/>
        </authorList>
    </citation>
    <scope>NUCLEOTIDE SEQUENCE [LARGE SCALE GENOMIC DNA]</scope>
    <source>
        <strain evidence="7 8">UBMA197</strain>
    </source>
</reference>
<dbReference type="AlphaFoldDB" id="A0A1Y2JYE8"/>
<dbReference type="Proteomes" id="UP000193335">
    <property type="component" value="Unassembled WGS sequence"/>
</dbReference>
<dbReference type="Pfam" id="PF00082">
    <property type="entry name" value="Peptidase_S8"/>
    <property type="match status" value="1"/>
</dbReference>
<dbReference type="InterPro" id="IPR036852">
    <property type="entry name" value="Peptidase_S8/S53_dom_sf"/>
</dbReference>
<dbReference type="PANTHER" id="PTHR43806:SF11">
    <property type="entry name" value="CEREVISIN-RELATED"/>
    <property type="match status" value="1"/>
</dbReference>
<evidence type="ECO:0000259" key="6">
    <source>
        <dbReference type="Pfam" id="PF00082"/>
    </source>
</evidence>
<evidence type="ECO:0000256" key="5">
    <source>
        <dbReference type="PROSITE-ProRule" id="PRU01240"/>
    </source>
</evidence>
<comment type="similarity">
    <text evidence="1 5">Belongs to the peptidase S8 family.</text>
</comment>
<dbReference type="GO" id="GO:0006508">
    <property type="term" value="P:proteolysis"/>
    <property type="evidence" value="ECO:0007669"/>
    <property type="project" value="UniProtKB-KW"/>
</dbReference>
<evidence type="ECO:0000313" key="7">
    <source>
        <dbReference type="EMBL" id="OSJ36075.1"/>
    </source>
</evidence>
<dbReference type="PROSITE" id="PS00136">
    <property type="entry name" value="SUBTILASE_ASP"/>
    <property type="match status" value="1"/>
</dbReference>
<gene>
    <name evidence="7" type="ORF">BSZ19_05940</name>
</gene>
<sequence length="565" mass="61301">MSGSVIQTLLTVEDVADLDLPPEPDIATGEAFELTIADLPEMDDLGNDEPVIGIIDSGVNDHPLLAGAIVGAIGVPERLGTADDWGHGTRVAGVSLFGDLRNQIAVGALVRAGRIASAKVVNERGQFDERRLVPSQMREALTTLNQRFGCRLFVVALGDPKRTYDGGKVGPWAATLDELARELDSVIIVSAGNRAPRSGNRLEQAVTEYPGYLLEPTNRLCEPAGAMNVLTVGALAHGEGLGPDLVEHVHIRPITRAFEPAPFTRIGPGIGGSIKPDLVDVGGTMVFDPAVGRLRLGEDLPTAGVLTLHHLFLDRLFTAGSGTSYAAPRVAHKAAQILARFPRASANLVRALLAGAARIPDEAQLRLQTLGDDAMRSICGHGAVDSGRAAYSDDHRVVLYAEDELALDHFAVYQLPIPELFQSGGRRSIRVTLAFDPPVRHTRADYAGIGMNFRLVRGCGPDLIFEHFRRRTQEEGRQPDIDNRFDCDLKPGPRERERGTLQTASVTFTRGTEAYGDNYYLIVRCDGGWAGTFETQQRFAIVVELTHQAEVQLYERLRARVRLQG</sequence>
<dbReference type="PRINTS" id="PR00723">
    <property type="entry name" value="SUBTILISIN"/>
</dbReference>
<dbReference type="PANTHER" id="PTHR43806">
    <property type="entry name" value="PEPTIDASE S8"/>
    <property type="match status" value="1"/>
</dbReference>
<evidence type="ECO:0000256" key="4">
    <source>
        <dbReference type="ARBA" id="ARBA00022825"/>
    </source>
</evidence>
<dbReference type="InterPro" id="IPR000209">
    <property type="entry name" value="Peptidase_S8/S53_dom"/>
</dbReference>